<evidence type="ECO:0000313" key="1">
    <source>
        <dbReference type="EMBL" id="DAE21319.1"/>
    </source>
</evidence>
<name>A0A8S5QPW8_9CAUD</name>
<organism evidence="1">
    <name type="scientific">Siphoviridae sp. ctE6L85</name>
    <dbReference type="NCBI Taxonomy" id="2826202"/>
    <lineage>
        <taxon>Viruses</taxon>
        <taxon>Duplodnaviria</taxon>
        <taxon>Heunggongvirae</taxon>
        <taxon>Uroviricota</taxon>
        <taxon>Caudoviricetes</taxon>
    </lineage>
</organism>
<accession>A0A8S5QPW8</accession>
<sequence>MAKITIAGDAAVVTSAMKLEDIKTIEKYRPKELVLKGGEDGKEPIFAVGTTKGAGNINAFGASFGAETRDDEKLACITLFLDGVTGEVKDWVADRLGAAIINLNKLEEKLPAVLDEIAGEKATVMSNITVAQ</sequence>
<dbReference type="EMBL" id="BK015711">
    <property type="protein sequence ID" value="DAE21319.1"/>
    <property type="molecule type" value="Genomic_DNA"/>
</dbReference>
<protein>
    <submittedName>
        <fullName evidence="1">Uncharacterized protein</fullName>
    </submittedName>
</protein>
<reference evidence="1" key="1">
    <citation type="journal article" date="2021" name="Proc. Natl. Acad. Sci. U.S.A.">
        <title>A Catalog of Tens of Thousands of Viruses from Human Metagenomes Reveals Hidden Associations with Chronic Diseases.</title>
        <authorList>
            <person name="Tisza M.J."/>
            <person name="Buck C.B."/>
        </authorList>
    </citation>
    <scope>NUCLEOTIDE SEQUENCE</scope>
    <source>
        <strain evidence="1">CtE6L85</strain>
    </source>
</reference>
<proteinExistence type="predicted"/>